<dbReference type="Proteomes" id="UP000287651">
    <property type="component" value="Unassembled WGS sequence"/>
</dbReference>
<dbReference type="AlphaFoldDB" id="A0A427B4G2"/>
<comment type="caution">
    <text evidence="2">The sequence shown here is derived from an EMBL/GenBank/DDBJ whole genome shotgun (WGS) entry which is preliminary data.</text>
</comment>
<reference evidence="2 3" key="1">
    <citation type="journal article" date="2014" name="Agronomy (Basel)">
        <title>A Draft Genome Sequence for Ensete ventricosum, the Drought-Tolerant Tree Against Hunger.</title>
        <authorList>
            <person name="Harrison J."/>
            <person name="Moore K.A."/>
            <person name="Paszkiewicz K."/>
            <person name="Jones T."/>
            <person name="Grant M."/>
            <person name="Ambacheew D."/>
            <person name="Muzemil S."/>
            <person name="Studholme D.J."/>
        </authorList>
    </citation>
    <scope>NUCLEOTIDE SEQUENCE [LARGE SCALE GENOMIC DNA]</scope>
</reference>
<feature type="region of interest" description="Disordered" evidence="1">
    <location>
        <begin position="97"/>
        <end position="131"/>
    </location>
</feature>
<evidence type="ECO:0000313" key="3">
    <source>
        <dbReference type="Proteomes" id="UP000287651"/>
    </source>
</evidence>
<name>A0A427B4G2_ENSVE</name>
<organism evidence="2 3">
    <name type="scientific">Ensete ventricosum</name>
    <name type="common">Abyssinian banana</name>
    <name type="synonym">Musa ensete</name>
    <dbReference type="NCBI Taxonomy" id="4639"/>
    <lineage>
        <taxon>Eukaryota</taxon>
        <taxon>Viridiplantae</taxon>
        <taxon>Streptophyta</taxon>
        <taxon>Embryophyta</taxon>
        <taxon>Tracheophyta</taxon>
        <taxon>Spermatophyta</taxon>
        <taxon>Magnoliopsida</taxon>
        <taxon>Liliopsida</taxon>
        <taxon>Zingiberales</taxon>
        <taxon>Musaceae</taxon>
        <taxon>Ensete</taxon>
    </lineage>
</organism>
<accession>A0A427B4G2</accession>
<evidence type="ECO:0000313" key="2">
    <source>
        <dbReference type="EMBL" id="RRT83360.1"/>
    </source>
</evidence>
<proteinExistence type="predicted"/>
<protein>
    <submittedName>
        <fullName evidence="2">Uncharacterized protein</fullName>
    </submittedName>
</protein>
<gene>
    <name evidence="2" type="ORF">B296_00017838</name>
</gene>
<dbReference type="EMBL" id="AMZH03000508">
    <property type="protein sequence ID" value="RRT83360.1"/>
    <property type="molecule type" value="Genomic_DNA"/>
</dbReference>
<evidence type="ECO:0000256" key="1">
    <source>
        <dbReference type="SAM" id="MobiDB-lite"/>
    </source>
</evidence>
<feature type="compositionally biased region" description="Basic and acidic residues" evidence="1">
    <location>
        <begin position="97"/>
        <end position="109"/>
    </location>
</feature>
<sequence length="225" mass="24949">MLFHGSFILGGFILHGAKDEGSFEAYTSYLRDAFDGETKVIQLAEAKLGLESLSTVQEDAEVGTLEEYATVLLFECMIRATGELDCFSAHIRLREPSKSEDKADQKEGGHGGVPQCRRGGSTDREERDADAKSRIVGQWAWQSAMVPQRRDFHGVIDPLLEWMESISCERGRGGEEWRGKLQVPGQGKKAEKKKLHKTGINGILIKIAESGELRVNARVLDQGMK</sequence>
<feature type="compositionally biased region" description="Basic and acidic residues" evidence="1">
    <location>
        <begin position="120"/>
        <end position="131"/>
    </location>
</feature>